<feature type="transmembrane region" description="Helical" evidence="2">
    <location>
        <begin position="106"/>
        <end position="128"/>
    </location>
</feature>
<dbReference type="PANTHER" id="PTHR28358">
    <property type="entry name" value="TRANSMEMBRANE PROTEIN 127"/>
    <property type="match status" value="1"/>
</dbReference>
<keyword evidence="2" id="KW-0472">Membrane</keyword>
<evidence type="ECO:0000313" key="5">
    <source>
        <dbReference type="Proteomes" id="UP001642483"/>
    </source>
</evidence>
<dbReference type="Pfam" id="PF20517">
    <property type="entry name" value="TMEM127"/>
    <property type="match status" value="1"/>
</dbReference>
<dbReference type="EMBL" id="CAWYQH010000119">
    <property type="protein sequence ID" value="CAK8691208.1"/>
    <property type="molecule type" value="Genomic_DNA"/>
</dbReference>
<dbReference type="InterPro" id="IPR033331">
    <property type="entry name" value="TMEM127"/>
</dbReference>
<organism evidence="4 5">
    <name type="scientific">Clavelina lepadiformis</name>
    <name type="common">Light-bulb sea squirt</name>
    <name type="synonym">Ascidia lepadiformis</name>
    <dbReference type="NCBI Taxonomy" id="159417"/>
    <lineage>
        <taxon>Eukaryota</taxon>
        <taxon>Metazoa</taxon>
        <taxon>Chordata</taxon>
        <taxon>Tunicata</taxon>
        <taxon>Ascidiacea</taxon>
        <taxon>Aplousobranchia</taxon>
        <taxon>Clavelinidae</taxon>
        <taxon>Clavelina</taxon>
    </lineage>
</organism>
<gene>
    <name evidence="4" type="ORF">CVLEPA_LOCUS23791</name>
</gene>
<feature type="transmembrane region" description="Helical" evidence="2">
    <location>
        <begin position="32"/>
        <end position="50"/>
    </location>
</feature>
<evidence type="ECO:0000259" key="3">
    <source>
        <dbReference type="Pfam" id="PF20517"/>
    </source>
</evidence>
<evidence type="ECO:0000256" key="2">
    <source>
        <dbReference type="SAM" id="Phobius"/>
    </source>
</evidence>
<dbReference type="InterPro" id="IPR046795">
    <property type="entry name" value="TMEM127_TM"/>
</dbReference>
<keyword evidence="2" id="KW-1133">Transmembrane helix</keyword>
<feature type="region of interest" description="Disordered" evidence="1">
    <location>
        <begin position="213"/>
        <end position="249"/>
    </location>
</feature>
<keyword evidence="2" id="KW-0812">Transmembrane</keyword>
<keyword evidence="5" id="KW-1185">Reference proteome</keyword>
<reference evidence="4 5" key="1">
    <citation type="submission" date="2024-02" db="EMBL/GenBank/DDBJ databases">
        <authorList>
            <person name="Daric V."/>
            <person name="Darras S."/>
        </authorList>
    </citation>
    <scope>NUCLEOTIDE SEQUENCE [LARGE SCALE GENOMIC DNA]</scope>
</reference>
<sequence length="249" mass="27785">MSLFRRNGSSSDERSSRYAYSPQYRKFKEKNILSAMLGTATIVVLCASLVEPVWFQLEGGKCGKPYLGVNTFFDTFTSGSFTIDISKGHNQFEYCVNSKTVTLVQVIIIFCILAICFSLFSFVLDIIAPRTKPLWKMLKRYSLGYIFTALLCATIVGFSYWASQEIYDLQYNNRKYEGSKVLVSFATGVYLVTAAGGIAILATASNLMRQYPTDEEEQAERLMDEQSDDESESPWGNLAAAGGPPPYVP</sequence>
<dbReference type="Proteomes" id="UP001642483">
    <property type="component" value="Unassembled WGS sequence"/>
</dbReference>
<protein>
    <recommendedName>
        <fullName evidence="3">Transmembrane protein 127 transmembrane region domain-containing protein</fullName>
    </recommendedName>
</protein>
<feature type="transmembrane region" description="Helical" evidence="2">
    <location>
        <begin position="181"/>
        <end position="202"/>
    </location>
</feature>
<feature type="domain" description="Transmembrane protein 127 transmembrane region" evidence="3">
    <location>
        <begin position="95"/>
        <end position="208"/>
    </location>
</feature>
<accession>A0ABP0GHH5</accession>
<feature type="transmembrane region" description="Helical" evidence="2">
    <location>
        <begin position="140"/>
        <end position="161"/>
    </location>
</feature>
<dbReference type="PANTHER" id="PTHR28358:SF1">
    <property type="entry name" value="TRANSMEMBRANE PROTEIN 127"/>
    <property type="match status" value="1"/>
</dbReference>
<comment type="caution">
    <text evidence="4">The sequence shown here is derived from an EMBL/GenBank/DDBJ whole genome shotgun (WGS) entry which is preliminary data.</text>
</comment>
<evidence type="ECO:0000256" key="1">
    <source>
        <dbReference type="SAM" id="MobiDB-lite"/>
    </source>
</evidence>
<proteinExistence type="predicted"/>
<evidence type="ECO:0000313" key="4">
    <source>
        <dbReference type="EMBL" id="CAK8691208.1"/>
    </source>
</evidence>
<name>A0ABP0GHH5_CLALP</name>